<proteinExistence type="predicted"/>
<dbReference type="GO" id="GO:0006508">
    <property type="term" value="P:proteolysis"/>
    <property type="evidence" value="ECO:0007669"/>
    <property type="project" value="UniProtKB-KW"/>
</dbReference>
<feature type="transmembrane region" description="Helical" evidence="1">
    <location>
        <begin position="131"/>
        <end position="156"/>
    </location>
</feature>
<dbReference type="EMBL" id="LKEV01000009">
    <property type="protein sequence ID" value="KQB83443.1"/>
    <property type="molecule type" value="Genomic_DNA"/>
</dbReference>
<keyword evidence="3" id="KW-0645">Protease</keyword>
<reference evidence="3 4" key="1">
    <citation type="submission" date="2015-10" db="EMBL/GenBank/DDBJ databases">
        <title>Corynebacteirum lowii and Corynebacterium oculi species nova, derived from human clinical disease and and emended description of Corynebacterium mastiditis.</title>
        <authorList>
            <person name="Bernard K."/>
            <person name="Pacheco A.L."/>
            <person name="Mcdougall C."/>
            <person name="Burtx T."/>
            <person name="Weibe D."/>
            <person name="Tyler S."/>
            <person name="Olson A.B."/>
            <person name="Cnockaert M."/>
            <person name="Eguchi H."/>
            <person name="Kuwahara T."/>
            <person name="Nakayama-Imaohji H."/>
            <person name="Boudewijins M."/>
            <person name="Van Hoecke F."/>
            <person name="Bernier A.-M."/>
            <person name="Vandamme P."/>
        </authorList>
    </citation>
    <scope>NUCLEOTIDE SEQUENCE [LARGE SCALE GENOMIC DNA]</scope>
    <source>
        <strain evidence="3 4">NML 130206</strain>
    </source>
</reference>
<sequence length="240" mass="25611">MRSRLRTEITLVLALTFGTAGVRAALRLAASLTSSTPLAEQSVVLNAPQSTQIWLNLGLQLCSAIVLFSWGGLALFLLARDGVAPRSARRSDLTWGAALAALIGIPGLALYIAALHLGLSKEVVPATSGGFLAILMLLIPAAANAFAEELVVVLWLCTRLRQLGWSWWAVAAASSVLRGSYHLYQGISAGLGNIIMGLVFCWFFRRTERVWPLVVAHFLIDAVAFLGYAALGGNLGWLGL</sequence>
<dbReference type="STRING" id="1544413.Clow_02246"/>
<keyword evidence="1" id="KW-0812">Transmembrane</keyword>
<accession>A0A0Q0Z2K5</accession>
<evidence type="ECO:0000313" key="4">
    <source>
        <dbReference type="Proteomes" id="UP000050488"/>
    </source>
</evidence>
<evidence type="ECO:0000259" key="2">
    <source>
        <dbReference type="Pfam" id="PF02517"/>
    </source>
</evidence>
<comment type="caution">
    <text evidence="3">The sequence shown here is derived from an EMBL/GenBank/DDBJ whole genome shotgun (WGS) entry which is preliminary data.</text>
</comment>
<feature type="transmembrane region" description="Helical" evidence="1">
    <location>
        <begin position="99"/>
        <end position="119"/>
    </location>
</feature>
<organism evidence="3 4">
    <name type="scientific">Corynebacterium lowii</name>
    <dbReference type="NCBI Taxonomy" id="1544413"/>
    <lineage>
        <taxon>Bacteria</taxon>
        <taxon>Bacillati</taxon>
        <taxon>Actinomycetota</taxon>
        <taxon>Actinomycetes</taxon>
        <taxon>Mycobacteriales</taxon>
        <taxon>Corynebacteriaceae</taxon>
        <taxon>Corynebacterium</taxon>
    </lineage>
</organism>
<evidence type="ECO:0000256" key="1">
    <source>
        <dbReference type="SAM" id="Phobius"/>
    </source>
</evidence>
<dbReference type="GO" id="GO:0080120">
    <property type="term" value="P:CAAX-box protein maturation"/>
    <property type="evidence" value="ECO:0007669"/>
    <property type="project" value="UniProtKB-ARBA"/>
</dbReference>
<dbReference type="GO" id="GO:0004175">
    <property type="term" value="F:endopeptidase activity"/>
    <property type="evidence" value="ECO:0007669"/>
    <property type="project" value="UniProtKB-ARBA"/>
</dbReference>
<name>A0A0Q0Z2K5_9CORY</name>
<protein>
    <submittedName>
        <fullName evidence="3">CAAX amino terminal protease self-immunity</fullName>
    </submittedName>
</protein>
<feature type="transmembrane region" description="Helical" evidence="1">
    <location>
        <begin position="53"/>
        <end position="78"/>
    </location>
</feature>
<keyword evidence="3" id="KW-0378">Hydrolase</keyword>
<dbReference type="PATRIC" id="fig|1544413.3.peg.2248"/>
<gene>
    <name evidence="3" type="ORF">Clow_02246</name>
</gene>
<evidence type="ECO:0000313" key="3">
    <source>
        <dbReference type="EMBL" id="KQB83443.1"/>
    </source>
</evidence>
<keyword evidence="1" id="KW-1133">Transmembrane helix</keyword>
<feature type="transmembrane region" description="Helical" evidence="1">
    <location>
        <begin position="187"/>
        <end position="204"/>
    </location>
</feature>
<feature type="domain" description="CAAX prenyl protease 2/Lysostaphin resistance protein A-like" evidence="2">
    <location>
        <begin position="133"/>
        <end position="223"/>
    </location>
</feature>
<dbReference type="InterPro" id="IPR003675">
    <property type="entry name" value="Rce1/LyrA-like_dom"/>
</dbReference>
<feature type="transmembrane region" description="Helical" evidence="1">
    <location>
        <begin position="211"/>
        <end position="231"/>
    </location>
</feature>
<dbReference type="Pfam" id="PF02517">
    <property type="entry name" value="Rce1-like"/>
    <property type="match status" value="1"/>
</dbReference>
<keyword evidence="4" id="KW-1185">Reference proteome</keyword>
<dbReference type="RefSeq" id="WP_055179136.1">
    <property type="nucleotide sequence ID" value="NZ_JAUSQY010000001.1"/>
</dbReference>
<keyword evidence="1" id="KW-0472">Membrane</keyword>
<dbReference type="AlphaFoldDB" id="A0A0Q0Z2K5"/>
<dbReference type="Proteomes" id="UP000050488">
    <property type="component" value="Unassembled WGS sequence"/>
</dbReference>
<dbReference type="OrthoDB" id="4453618at2"/>